<dbReference type="InterPro" id="IPR036527">
    <property type="entry name" value="SCP2_sterol-bd_dom_sf"/>
</dbReference>
<accession>I1YKR5</accession>
<dbReference type="Proteomes" id="UP000009145">
    <property type="component" value="Chromosome"/>
</dbReference>
<dbReference type="PATRIC" id="fig|754477.3.peg.2341"/>
<keyword evidence="5" id="KW-1185">Reference proteome</keyword>
<evidence type="ECO:0000259" key="3">
    <source>
        <dbReference type="Pfam" id="PF02036"/>
    </source>
</evidence>
<dbReference type="UniPathway" id="UPA00232"/>
<evidence type="ECO:0000256" key="1">
    <source>
        <dbReference type="HAMAP-Rule" id="MF_02215"/>
    </source>
</evidence>
<comment type="subcellular location">
    <subcellularLocation>
        <location evidence="1">Cytoplasm</location>
    </subcellularLocation>
</comment>
<dbReference type="InterPro" id="IPR003033">
    <property type="entry name" value="SCP2_sterol-bd_dom"/>
</dbReference>
<feature type="domain" description="SCP2" evidence="3">
    <location>
        <begin position="11"/>
        <end position="105"/>
    </location>
</feature>
<protein>
    <recommendedName>
        <fullName evidence="1">Ubiquinone biosynthesis accessory factor UbiJ</fullName>
    </recommendedName>
</protein>
<dbReference type="RefSeq" id="WP_014704927.1">
    <property type="nucleotide sequence ID" value="NC_017856.1"/>
</dbReference>
<dbReference type="OrthoDB" id="9796077at2"/>
<comment type="function">
    <text evidence="1">Required for ubiquinone (coenzyme Q) biosynthesis. Binds hydrophobic ubiquinone biosynthetic intermediates via its SCP2 domain and is essential for the stability of the Ubi complex. May constitute a docking platform where Ubi enzymes assemble and access their SCP2-bound polyprenyl substrates.</text>
</comment>
<dbReference type="GO" id="GO:0006744">
    <property type="term" value="P:ubiquinone biosynthetic process"/>
    <property type="evidence" value="ECO:0007669"/>
    <property type="project" value="UniProtKB-UniRule"/>
</dbReference>
<evidence type="ECO:0000256" key="2">
    <source>
        <dbReference type="SAM" id="Coils"/>
    </source>
</evidence>
<dbReference type="InterPro" id="IPR038989">
    <property type="entry name" value="UbiJ"/>
</dbReference>
<dbReference type="EMBL" id="CP003380">
    <property type="protein sequence ID" value="AFJ03508.1"/>
    <property type="molecule type" value="Genomic_DNA"/>
</dbReference>
<dbReference type="SUPFAM" id="SSF55718">
    <property type="entry name" value="SCP-like"/>
    <property type="match status" value="1"/>
</dbReference>
<comment type="pathway">
    <text evidence="1">Cofactor biosynthesis; ubiquinone biosynthesis.</text>
</comment>
<sequence>MLLLSPLTFALNQALQADPDSLAAMTAFTGRSVRIELTDWQKAVCIEFETNNLIVNDGQDAVADLMIAAPLSALIDVARHPDNLFSSHIQILGDVQFAKQLQDWLDNFEFDWESQIARLTGDTLAGPLTKQLRQTAGWLKQSMNSIELSTAEYLREEARLLPDAVEVAHFMQQVDNLHADMERLEARIRRLGLTTGKSA</sequence>
<keyword evidence="1" id="KW-0831">Ubiquinone biosynthesis</keyword>
<reference evidence="4 5" key="1">
    <citation type="journal article" date="2012" name="J. Bacteriol.">
        <title>Complete genome sequences of Methylophaga sp. strain JAM1 and Methylophaga sp. strain JAM7.</title>
        <authorList>
            <person name="Villeneuve C."/>
            <person name="Martineau C."/>
            <person name="Mauffrey F."/>
            <person name="Villemur R."/>
        </authorList>
    </citation>
    <scope>NUCLEOTIDE SEQUENCE [LARGE SCALE GENOMIC DNA]</scope>
    <source>
        <strain evidence="4 5">JAM7</strain>
    </source>
</reference>
<evidence type="ECO:0000313" key="5">
    <source>
        <dbReference type="Proteomes" id="UP000009145"/>
    </source>
</evidence>
<dbReference type="STRING" id="754477.Q7C_2374"/>
<dbReference type="HOGENOM" id="CLU_100130_2_0_6"/>
<dbReference type="HAMAP" id="MF_02215">
    <property type="entry name" value="UbiJ"/>
    <property type="match status" value="1"/>
</dbReference>
<dbReference type="GO" id="GO:0005737">
    <property type="term" value="C:cytoplasm"/>
    <property type="evidence" value="ECO:0007669"/>
    <property type="project" value="UniProtKB-SubCell"/>
</dbReference>
<proteinExistence type="inferred from homology"/>
<dbReference type="KEGG" id="mec:Q7C_2374"/>
<feature type="coiled-coil region" evidence="2">
    <location>
        <begin position="167"/>
        <end position="194"/>
    </location>
</feature>
<keyword evidence="2" id="KW-0175">Coiled coil</keyword>
<dbReference type="AlphaFoldDB" id="I1YKR5"/>
<comment type="similarity">
    <text evidence="1">Belongs to the UbiJ family.</text>
</comment>
<gene>
    <name evidence="1" type="primary">ubiJ</name>
    <name evidence="4" type="ordered locus">Q7C_2374</name>
</gene>
<dbReference type="PANTHER" id="PTHR38693">
    <property type="entry name" value="UBIQUINONE BIOSYNTHESIS PROTEIN UBIJ"/>
    <property type="match status" value="1"/>
</dbReference>
<organism evidence="4 5">
    <name type="scientific">Methylophaga frappieri (strain ATCC BAA-2434 / DSM 25690 / JAM7)</name>
    <dbReference type="NCBI Taxonomy" id="754477"/>
    <lineage>
        <taxon>Bacteria</taxon>
        <taxon>Pseudomonadati</taxon>
        <taxon>Pseudomonadota</taxon>
        <taxon>Gammaproteobacteria</taxon>
        <taxon>Thiotrichales</taxon>
        <taxon>Piscirickettsiaceae</taxon>
        <taxon>Methylophaga</taxon>
    </lineage>
</organism>
<keyword evidence="1" id="KW-0963">Cytoplasm</keyword>
<name>I1YKR5_METFJ</name>
<dbReference type="PANTHER" id="PTHR38693:SF1">
    <property type="entry name" value="UBIQUINONE BIOSYNTHESIS ACCESSORY FACTOR UBIJ"/>
    <property type="match status" value="1"/>
</dbReference>
<dbReference type="Pfam" id="PF02036">
    <property type="entry name" value="SCP2"/>
    <property type="match status" value="1"/>
</dbReference>
<evidence type="ECO:0000313" key="4">
    <source>
        <dbReference type="EMBL" id="AFJ03508.1"/>
    </source>
</evidence>
<dbReference type="eggNOG" id="COG3165">
    <property type="taxonomic scope" value="Bacteria"/>
</dbReference>